<feature type="compositionally biased region" description="Polar residues" evidence="1">
    <location>
        <begin position="76"/>
        <end position="88"/>
    </location>
</feature>
<dbReference type="EMBL" id="OIVN01000165">
    <property type="protein sequence ID" value="SPC75524.1"/>
    <property type="molecule type" value="Genomic_DNA"/>
</dbReference>
<gene>
    <name evidence="2" type="ORF">FSB_LOCUS3406</name>
</gene>
<accession>A0A2N9ELV4</accession>
<reference evidence="2" key="1">
    <citation type="submission" date="2018-02" db="EMBL/GenBank/DDBJ databases">
        <authorList>
            <person name="Cohen D.B."/>
            <person name="Kent A.D."/>
        </authorList>
    </citation>
    <scope>NUCLEOTIDE SEQUENCE</scope>
</reference>
<name>A0A2N9ELV4_FAGSY</name>
<protein>
    <submittedName>
        <fullName evidence="2">Uncharacterized protein</fullName>
    </submittedName>
</protein>
<evidence type="ECO:0000256" key="1">
    <source>
        <dbReference type="SAM" id="MobiDB-lite"/>
    </source>
</evidence>
<proteinExistence type="predicted"/>
<evidence type="ECO:0000313" key="2">
    <source>
        <dbReference type="EMBL" id="SPC75524.1"/>
    </source>
</evidence>
<dbReference type="AlphaFoldDB" id="A0A2N9ELV4"/>
<feature type="region of interest" description="Disordered" evidence="1">
    <location>
        <begin position="76"/>
        <end position="98"/>
    </location>
</feature>
<sequence>MTDVSAQPPKHSFAKTFREDGRVFVLQKNRNDRGKFVSVMEYGTQRRKGSIVIPEGHDRWGWKGFNLALTGLLGQSQPMHSQPGTSRGVSRPPSSRHGDATKWLLRLRDGRSIVLPVSCLCGAGVMPGSDEMGQAMRLWILRMTLSAYRILGRRSTHLCGLEPIAISYPSVMGNQQDHEDSTTQPKEPSDWVREKYQEFGEYLGASYEGYENEVMGLLRAIEQSGLKKNEGSLGIVETPKVSKTSRGARELKNLVSSVNYEGGSSKRHTKNSGGSLCLTCQ</sequence>
<organism evidence="2">
    <name type="scientific">Fagus sylvatica</name>
    <name type="common">Beechnut</name>
    <dbReference type="NCBI Taxonomy" id="28930"/>
    <lineage>
        <taxon>Eukaryota</taxon>
        <taxon>Viridiplantae</taxon>
        <taxon>Streptophyta</taxon>
        <taxon>Embryophyta</taxon>
        <taxon>Tracheophyta</taxon>
        <taxon>Spermatophyta</taxon>
        <taxon>Magnoliopsida</taxon>
        <taxon>eudicotyledons</taxon>
        <taxon>Gunneridae</taxon>
        <taxon>Pentapetalae</taxon>
        <taxon>rosids</taxon>
        <taxon>fabids</taxon>
        <taxon>Fagales</taxon>
        <taxon>Fagaceae</taxon>
        <taxon>Fagus</taxon>
    </lineage>
</organism>
<dbReference type="Gene3D" id="3.10.450.700">
    <property type="match status" value="1"/>
</dbReference>